<dbReference type="PANTHER" id="PTHR37977">
    <property type="entry name" value="PROTEIN CBG18402-RELATED"/>
    <property type="match status" value="1"/>
</dbReference>
<name>Q23100_CAEEL</name>
<reference evidence="3 4" key="1">
    <citation type="journal article" date="1998" name="Science">
        <title>Genome sequence of the nematode C. elegans: a platform for investigating biology.</title>
        <authorList>
            <consortium name="The C. elegans sequencing consortium"/>
            <person name="Sulson J.E."/>
            <person name="Waterston R."/>
        </authorList>
    </citation>
    <scope>NUCLEOTIDE SEQUENCE [LARGE SCALE GENOMIC DNA]</scope>
    <source>
        <strain evidence="3 4">Bristol N2</strain>
    </source>
</reference>
<dbReference type="OrthoDB" id="5874180at2759"/>
<dbReference type="OMA" id="YSHISMI"/>
<sequence>MFNNFPFSKFPFISQYFNITSEGCSSKIMCLYSQISIILFLFWSLMLQLIIGTTCVSKNSQKSKSSRETTSSERACKPAATSKSSLISEKSERRLSSEKSMKKEKITVIDSLKVPRRAPQAQRFTNSRISSNNQVSLRNSQKSETESAKTEIINVPLGKAAKDETSSNILTPANKQKTDLHTAPTRKAQFADTLKRVKRRATKPDDPDEKTSYIP</sequence>
<feature type="region of interest" description="Disordered" evidence="1">
    <location>
        <begin position="162"/>
        <end position="215"/>
    </location>
</feature>
<feature type="region of interest" description="Disordered" evidence="1">
    <location>
        <begin position="61"/>
        <end position="102"/>
    </location>
</feature>
<evidence type="ECO:0000313" key="4">
    <source>
        <dbReference type="Proteomes" id="UP000001940"/>
    </source>
</evidence>
<dbReference type="AGR" id="WB:WBGene00012174"/>
<gene>
    <name evidence="3" type="ORF">CELE_W01B6.8</name>
    <name evidence="3 5" type="ORF">W01B6.8</name>
</gene>
<dbReference type="UCSC" id="W01B6.8">
    <property type="organism name" value="c. elegans"/>
</dbReference>
<organism evidence="3 4">
    <name type="scientific">Caenorhabditis elegans</name>
    <dbReference type="NCBI Taxonomy" id="6239"/>
    <lineage>
        <taxon>Eukaryota</taxon>
        <taxon>Metazoa</taxon>
        <taxon>Ecdysozoa</taxon>
        <taxon>Nematoda</taxon>
        <taxon>Chromadorea</taxon>
        <taxon>Rhabditida</taxon>
        <taxon>Rhabditina</taxon>
        <taxon>Rhabditomorpha</taxon>
        <taxon>Rhabditoidea</taxon>
        <taxon>Rhabditidae</taxon>
        <taxon>Peloderinae</taxon>
        <taxon>Caenorhabditis</taxon>
    </lineage>
</organism>
<feature type="compositionally biased region" description="Basic and acidic residues" evidence="1">
    <location>
        <begin position="202"/>
        <end position="215"/>
    </location>
</feature>
<dbReference type="PaxDb" id="6239-W01B6.8"/>
<dbReference type="CTD" id="189084"/>
<proteinExistence type="predicted"/>
<keyword evidence="2" id="KW-0812">Transmembrane</keyword>
<dbReference type="EMBL" id="BX284604">
    <property type="protein sequence ID" value="CAA92621.2"/>
    <property type="molecule type" value="Genomic_DNA"/>
</dbReference>
<dbReference type="Bgee" id="WBGene00012174">
    <property type="expression patterns" value="Expressed in material anatomical entity and 2 other cell types or tissues"/>
</dbReference>
<evidence type="ECO:0000256" key="2">
    <source>
        <dbReference type="SAM" id="Phobius"/>
    </source>
</evidence>
<keyword evidence="2" id="KW-1133">Transmembrane helix</keyword>
<accession>Q23100</accession>
<dbReference type="RefSeq" id="NP_501828.2">
    <property type="nucleotide sequence ID" value="NM_069427.2"/>
</dbReference>
<protein>
    <submittedName>
        <fullName evidence="3">Uncharacterized protein</fullName>
    </submittedName>
</protein>
<feature type="compositionally biased region" description="Polar residues" evidence="1">
    <location>
        <begin position="122"/>
        <end position="140"/>
    </location>
</feature>
<dbReference type="GeneID" id="189084"/>
<dbReference type="FunCoup" id="Q23100">
    <property type="interactions" value="173"/>
</dbReference>
<dbReference type="HOGENOM" id="CLU_1455673_0_0_1"/>
<feature type="compositionally biased region" description="Basic and acidic residues" evidence="1">
    <location>
        <begin position="89"/>
        <end position="102"/>
    </location>
</feature>
<dbReference type="InParanoid" id="Q23100"/>
<keyword evidence="2" id="KW-0472">Membrane</keyword>
<feature type="compositionally biased region" description="Polar residues" evidence="1">
    <location>
        <begin position="166"/>
        <end position="175"/>
    </location>
</feature>
<feature type="region of interest" description="Disordered" evidence="1">
    <location>
        <begin position="117"/>
        <end position="149"/>
    </location>
</feature>
<evidence type="ECO:0000256" key="1">
    <source>
        <dbReference type="SAM" id="MobiDB-lite"/>
    </source>
</evidence>
<dbReference type="WormBase" id="W01B6.8">
    <property type="protein sequence ID" value="CE43627"/>
    <property type="gene ID" value="WBGene00012174"/>
</dbReference>
<dbReference type="KEGG" id="cel:CELE_W01B6.8"/>
<dbReference type="Proteomes" id="UP000001940">
    <property type="component" value="Chromosome IV"/>
</dbReference>
<feature type="transmembrane region" description="Helical" evidence="2">
    <location>
        <begin position="35"/>
        <end position="57"/>
    </location>
</feature>
<keyword evidence="4" id="KW-1185">Reference proteome</keyword>
<evidence type="ECO:0000313" key="3">
    <source>
        <dbReference type="EMBL" id="CAA92621.2"/>
    </source>
</evidence>
<evidence type="ECO:0000313" key="5">
    <source>
        <dbReference type="WormBase" id="W01B6.8"/>
    </source>
</evidence>
<dbReference type="AlphaFoldDB" id="Q23100"/>
<feature type="compositionally biased region" description="Basic and acidic residues" evidence="1">
    <location>
        <begin position="65"/>
        <end position="76"/>
    </location>
</feature>
<dbReference type="PANTHER" id="PTHR37977:SF1">
    <property type="entry name" value="PROTEIN CBG18402"/>
    <property type="match status" value="1"/>
</dbReference>
<dbReference type="eggNOG" id="ENOG502TICD">
    <property type="taxonomic scope" value="Eukaryota"/>
</dbReference>